<evidence type="ECO:0000256" key="3">
    <source>
        <dbReference type="ARBA" id="ARBA00023163"/>
    </source>
</evidence>
<feature type="domain" description="HTH arsR-type" evidence="4">
    <location>
        <begin position="1"/>
        <end position="97"/>
    </location>
</feature>
<dbReference type="GO" id="GO:0003700">
    <property type="term" value="F:DNA-binding transcription factor activity"/>
    <property type="evidence" value="ECO:0007669"/>
    <property type="project" value="InterPro"/>
</dbReference>
<organism evidence="5 6">
    <name type="scientific">Natronogracilivirga saccharolytica</name>
    <dbReference type="NCBI Taxonomy" id="2812953"/>
    <lineage>
        <taxon>Bacteria</taxon>
        <taxon>Pseudomonadati</taxon>
        <taxon>Balneolota</taxon>
        <taxon>Balneolia</taxon>
        <taxon>Balneolales</taxon>
        <taxon>Cyclonatronaceae</taxon>
        <taxon>Natronogracilivirga</taxon>
    </lineage>
</organism>
<accession>A0A8J7S7A5</accession>
<keyword evidence="3" id="KW-0804">Transcription</keyword>
<name>A0A8J7S7A5_9BACT</name>
<dbReference type="Gene3D" id="1.10.10.10">
    <property type="entry name" value="Winged helix-like DNA-binding domain superfamily/Winged helix DNA-binding domain"/>
    <property type="match status" value="1"/>
</dbReference>
<dbReference type="InterPro" id="IPR036390">
    <property type="entry name" value="WH_DNA-bd_sf"/>
</dbReference>
<sequence length="133" mass="15488">MENYTEAFRVLGDISRLRIMNVFVRARQAICVCELVDALGLPQYQVSRQVQQLKQAGLLKVKKQGTWAYYYLNEENSFFRHLFDFLESVAANDEPVMTGRDMRALNMRLSLRENGRCVVGKFPHKQILEVIED</sequence>
<evidence type="ECO:0000259" key="4">
    <source>
        <dbReference type="PROSITE" id="PS50987"/>
    </source>
</evidence>
<evidence type="ECO:0000256" key="2">
    <source>
        <dbReference type="ARBA" id="ARBA00023125"/>
    </source>
</evidence>
<dbReference type="Pfam" id="PF01022">
    <property type="entry name" value="HTH_5"/>
    <property type="match status" value="1"/>
</dbReference>
<proteinExistence type="predicted"/>
<dbReference type="PRINTS" id="PR00778">
    <property type="entry name" value="HTHARSR"/>
</dbReference>
<dbReference type="InterPro" id="IPR011991">
    <property type="entry name" value="ArsR-like_HTH"/>
</dbReference>
<keyword evidence="1" id="KW-0805">Transcription regulation</keyword>
<dbReference type="CDD" id="cd00090">
    <property type="entry name" value="HTH_ARSR"/>
    <property type="match status" value="1"/>
</dbReference>
<dbReference type="InterPro" id="IPR051011">
    <property type="entry name" value="Metal_resp_trans_reg"/>
</dbReference>
<dbReference type="PROSITE" id="PS50987">
    <property type="entry name" value="HTH_ARSR_2"/>
    <property type="match status" value="1"/>
</dbReference>
<keyword evidence="2" id="KW-0238">DNA-binding</keyword>
<dbReference type="SUPFAM" id="SSF46785">
    <property type="entry name" value="Winged helix' DNA-binding domain"/>
    <property type="match status" value="1"/>
</dbReference>
<dbReference type="Proteomes" id="UP000673975">
    <property type="component" value="Unassembled WGS sequence"/>
</dbReference>
<dbReference type="EMBL" id="JAFIDN010000001">
    <property type="protein sequence ID" value="MBP3191441.1"/>
    <property type="molecule type" value="Genomic_DNA"/>
</dbReference>
<dbReference type="SMART" id="SM00418">
    <property type="entry name" value="HTH_ARSR"/>
    <property type="match status" value="1"/>
</dbReference>
<gene>
    <name evidence="5" type="ORF">NATSA_02075</name>
</gene>
<dbReference type="AlphaFoldDB" id="A0A8J7S7A5"/>
<dbReference type="InterPro" id="IPR001845">
    <property type="entry name" value="HTH_ArsR_DNA-bd_dom"/>
</dbReference>
<evidence type="ECO:0000313" key="5">
    <source>
        <dbReference type="EMBL" id="MBP3191441.1"/>
    </source>
</evidence>
<reference evidence="5" key="1">
    <citation type="submission" date="2021-02" db="EMBL/GenBank/DDBJ databases">
        <title>Natronogracilivirga saccharolytica gen. nov. sp. nov. a new anaerobic, haloalkiliphilic carbohydrate-fermenting bacterium from soda lake and proposing of Cyclonatronumiaceae fam. nov. in the phylum Balneolaeota.</title>
        <authorList>
            <person name="Zhilina T.N."/>
            <person name="Sorokin D.Y."/>
            <person name="Zavarzina D.G."/>
            <person name="Toshchakov S.V."/>
            <person name="Kublanov I.V."/>
        </authorList>
    </citation>
    <scope>NUCLEOTIDE SEQUENCE</scope>
    <source>
        <strain evidence="5">Z-1702</strain>
    </source>
</reference>
<evidence type="ECO:0000256" key="1">
    <source>
        <dbReference type="ARBA" id="ARBA00023015"/>
    </source>
</evidence>
<dbReference type="InterPro" id="IPR036388">
    <property type="entry name" value="WH-like_DNA-bd_sf"/>
</dbReference>
<protein>
    <submittedName>
        <fullName evidence="5">Winged helix-turn-helix transcriptional regulator</fullName>
    </submittedName>
</protein>
<dbReference type="PANTHER" id="PTHR43132:SF6">
    <property type="entry name" value="HTH-TYPE TRANSCRIPTIONAL REPRESSOR CZRA"/>
    <property type="match status" value="1"/>
</dbReference>
<dbReference type="NCBIfam" id="NF033788">
    <property type="entry name" value="HTH_metalloreg"/>
    <property type="match status" value="1"/>
</dbReference>
<dbReference type="PANTHER" id="PTHR43132">
    <property type="entry name" value="ARSENICAL RESISTANCE OPERON REPRESSOR ARSR-RELATED"/>
    <property type="match status" value="1"/>
</dbReference>
<dbReference type="RefSeq" id="WP_210509966.1">
    <property type="nucleotide sequence ID" value="NZ_JAFIDN010000001.1"/>
</dbReference>
<evidence type="ECO:0000313" key="6">
    <source>
        <dbReference type="Proteomes" id="UP000673975"/>
    </source>
</evidence>
<keyword evidence="6" id="KW-1185">Reference proteome</keyword>
<dbReference type="GO" id="GO:0003677">
    <property type="term" value="F:DNA binding"/>
    <property type="evidence" value="ECO:0007669"/>
    <property type="project" value="UniProtKB-KW"/>
</dbReference>
<comment type="caution">
    <text evidence="5">The sequence shown here is derived from an EMBL/GenBank/DDBJ whole genome shotgun (WGS) entry which is preliminary data.</text>
</comment>